<feature type="domain" description="PH" evidence="4">
    <location>
        <begin position="469"/>
        <end position="590"/>
    </location>
</feature>
<evidence type="ECO:0000259" key="5">
    <source>
        <dbReference type="PROSITE" id="PS50010"/>
    </source>
</evidence>
<dbReference type="GO" id="GO:0007264">
    <property type="term" value="P:small GTPase-mediated signal transduction"/>
    <property type="evidence" value="ECO:0007669"/>
    <property type="project" value="InterPro"/>
</dbReference>
<dbReference type="AlphaFoldDB" id="A0A1X7UMY8"/>
<dbReference type="SUPFAM" id="SSF48065">
    <property type="entry name" value="DBL homology domain (DH-domain)"/>
    <property type="match status" value="1"/>
</dbReference>
<evidence type="ECO:0000256" key="3">
    <source>
        <dbReference type="SAM" id="MobiDB-lite"/>
    </source>
</evidence>
<dbReference type="InterPro" id="IPR000494">
    <property type="entry name" value="Rcpt_L-dom"/>
</dbReference>
<dbReference type="PROSITE" id="PS50096">
    <property type="entry name" value="IQ"/>
    <property type="match status" value="1"/>
</dbReference>
<dbReference type="InterPro" id="IPR006212">
    <property type="entry name" value="Furin_repeat"/>
</dbReference>
<dbReference type="Pfam" id="PF00169">
    <property type="entry name" value="PH"/>
    <property type="match status" value="1"/>
</dbReference>
<dbReference type="SMART" id="SM00261">
    <property type="entry name" value="FU"/>
    <property type="match status" value="1"/>
</dbReference>
<dbReference type="eggNOG" id="KOG3417">
    <property type="taxonomic scope" value="Eukaryota"/>
</dbReference>
<dbReference type="GO" id="GO:0035025">
    <property type="term" value="P:positive regulation of Rho protein signal transduction"/>
    <property type="evidence" value="ECO:0007669"/>
    <property type="project" value="TreeGrafter"/>
</dbReference>
<dbReference type="Gene3D" id="2.30.29.30">
    <property type="entry name" value="Pleckstrin-homology domain (PH domain)/Phosphotyrosine-binding domain (PTB)"/>
    <property type="match status" value="2"/>
</dbReference>
<evidence type="ECO:0000259" key="4">
    <source>
        <dbReference type="PROSITE" id="PS50003"/>
    </source>
</evidence>
<dbReference type="InterPro" id="IPR035899">
    <property type="entry name" value="DBL_dom_sf"/>
</dbReference>
<dbReference type="GO" id="GO:0005085">
    <property type="term" value="F:guanyl-nucleotide exchange factor activity"/>
    <property type="evidence" value="ECO:0007669"/>
    <property type="project" value="InterPro"/>
</dbReference>
<dbReference type="SUPFAM" id="SSF52058">
    <property type="entry name" value="L domain-like"/>
    <property type="match status" value="1"/>
</dbReference>
<feature type="domain" description="PH" evidence="4">
    <location>
        <begin position="30"/>
        <end position="140"/>
    </location>
</feature>
<feature type="region of interest" description="Disordered" evidence="3">
    <location>
        <begin position="196"/>
        <end position="216"/>
    </location>
</feature>
<name>A0A1X7UMY8_AMPQE</name>
<dbReference type="EnsemblMetazoa" id="Aqu2.1.29021_001">
    <property type="protein sequence ID" value="Aqu2.1.29021_001"/>
    <property type="gene ID" value="Aqu2.1.29021"/>
</dbReference>
<dbReference type="Gene3D" id="3.80.20.20">
    <property type="entry name" value="Receptor L-domain"/>
    <property type="match status" value="1"/>
</dbReference>
<dbReference type="CDD" id="cd00064">
    <property type="entry name" value="FU"/>
    <property type="match status" value="1"/>
</dbReference>
<dbReference type="PROSITE" id="PS50010">
    <property type="entry name" value="DH_2"/>
    <property type="match status" value="1"/>
</dbReference>
<organism evidence="6">
    <name type="scientific">Amphimedon queenslandica</name>
    <name type="common">Sponge</name>
    <dbReference type="NCBI Taxonomy" id="400682"/>
    <lineage>
        <taxon>Eukaryota</taxon>
        <taxon>Metazoa</taxon>
        <taxon>Porifera</taxon>
        <taxon>Demospongiae</taxon>
        <taxon>Heteroscleromorpha</taxon>
        <taxon>Haplosclerida</taxon>
        <taxon>Niphatidae</taxon>
        <taxon>Amphimedon</taxon>
    </lineage>
</organism>
<feature type="domain" description="DH" evidence="5">
    <location>
        <begin position="253"/>
        <end position="439"/>
    </location>
</feature>
<dbReference type="Pfam" id="PF00621">
    <property type="entry name" value="RhoGEF"/>
    <property type="match status" value="1"/>
</dbReference>
<dbReference type="PANTHER" id="PTHR46006">
    <property type="entry name" value="RHO GUANINE NUCLEOTIDE EXCHANGE FACTOR AT 64C, ISOFORM A"/>
    <property type="match status" value="1"/>
</dbReference>
<feature type="compositionally biased region" description="Low complexity" evidence="3">
    <location>
        <begin position="196"/>
        <end position="207"/>
    </location>
</feature>
<dbReference type="SUPFAM" id="SSF50729">
    <property type="entry name" value="PH domain-like"/>
    <property type="match status" value="2"/>
</dbReference>
<dbReference type="SUPFAM" id="SSF48366">
    <property type="entry name" value="Ras GEF"/>
    <property type="match status" value="1"/>
</dbReference>
<dbReference type="PANTHER" id="PTHR46006:SF6">
    <property type="entry name" value="INTERSECTIN-2 ISOFORM X1"/>
    <property type="match status" value="1"/>
</dbReference>
<proteinExistence type="predicted"/>
<dbReference type="InterPro" id="IPR000219">
    <property type="entry name" value="DH_dom"/>
</dbReference>
<dbReference type="SMART" id="SM00015">
    <property type="entry name" value="IQ"/>
    <property type="match status" value="1"/>
</dbReference>
<evidence type="ECO:0000256" key="1">
    <source>
        <dbReference type="ARBA" id="ARBA00004496"/>
    </source>
</evidence>
<dbReference type="PROSITE" id="PS50003">
    <property type="entry name" value="PH_DOMAIN"/>
    <property type="match status" value="2"/>
</dbReference>
<dbReference type="Pfam" id="PF22697">
    <property type="entry name" value="SOS1_NGEF_PH"/>
    <property type="match status" value="1"/>
</dbReference>
<protein>
    <recommendedName>
        <fullName evidence="7">PH domain-containing protein</fullName>
    </recommendedName>
</protein>
<dbReference type="InterPro" id="IPR055251">
    <property type="entry name" value="SOS1_NGEF_PH"/>
</dbReference>
<dbReference type="InParanoid" id="A0A1X7UMY8"/>
<dbReference type="InterPro" id="IPR000048">
    <property type="entry name" value="IQ_motif_EF-hand-BS"/>
</dbReference>
<sequence>MPTILNGGMAASLRLEDSQLAELSAQAKKAPNFQGYLSKLDTGGKSSKKAAASKKWCLLHRNFLFYYDIETSSRPTGVLLVESCTVGSVAVVDTLLPDCFPQDREGGFFISTDSLKQHIFIAESRSERDKWITAIRRSSMFKVQQELGELQQKYDLLRSQFTSTSRELQFLKRQHFESQENIAHLRASLIVPRRSVSISSSPRTPTPELNSSDQEEESARILQSHIRGWLIRRRWKQVVHAYTNSSHAELMKKRNQLIWKLVESEQNYVKQLVILTSEFQNQFNIAAASNKPPLTMDQSVNIFRNCNELLLFHQLFLRGLSNQVDKWPVVILGDVLKLFFPMLSIYHQYIGNHTHAFEVLFDLKFQPKFKEFLEKIESRHTCDGHRFEELLVSPLKRITCYIQDIQELKSHTPIEHVDYAALSEMGTELELIHKGVTDEVSYSENIRNVLKIESKIEGGCPVLLDKEQALVRKGILCIWRQDDKLLTFSRKTRRRQNYCFLFSKHFLVTQRVEKKGEEGYRLLKENGLLSLAKCRIHEHALPEYPELRFLSFGLEIDDGSQSQSKQKLIFIAMSVAEKAQWIADIAQCIENEKQNKILQSQSQGEPVELNSKFMRYSTFRSGKEQLVSCGNLDSLLLRLTKNVLDYLIKSYHHCMEEKAKKSMSLSLPPEDCTRHSKHLVTPVHVSASNRTTLPGNNPRLSPLPTCSYSGNASNKGKVNGGSSSDSGSVSGIFFALKHWICKHFYHFRDCKSLDVKLQELLDTACHEPTLTSSEKRVIMEVSQLYMMQKNDHSEPVAVLQYLSQEREQLSSYEIVLTWQPRQVAEQLCHIDSILFCQIENDELLRHLTYKGQDKKEVSPNLVRIIQYFNKYIQDNIVIRTGSGLVDASQPLVEANFSFLYYVKEISGYLELNNIPSIERLSLPNLRLIRGRNLRSGRYSLLVSGTIETLHMPNLTEISRADTSLVSIDLSSLESVINGGIRLENNPSLCYLGNLSYYLANASSSSCVLDNHRRSLHDNLLVQTNMTCHPQCSSAFGWCWGPNNTQCVTCTNFIFNGQCVPDCHDFNAHGM</sequence>
<dbReference type="GO" id="GO:0005737">
    <property type="term" value="C:cytoplasm"/>
    <property type="evidence" value="ECO:0007669"/>
    <property type="project" value="UniProtKB-SubCell"/>
</dbReference>
<dbReference type="SMART" id="SM00325">
    <property type="entry name" value="RhoGEF"/>
    <property type="match status" value="1"/>
</dbReference>
<dbReference type="SMART" id="SM00233">
    <property type="entry name" value="PH"/>
    <property type="match status" value="2"/>
</dbReference>
<evidence type="ECO:0000256" key="2">
    <source>
        <dbReference type="ARBA" id="ARBA00022490"/>
    </source>
</evidence>
<keyword evidence="2" id="KW-0963">Cytoplasm</keyword>
<dbReference type="InterPro" id="IPR011993">
    <property type="entry name" value="PH-like_dom_sf"/>
</dbReference>
<dbReference type="Gene3D" id="1.10.840.10">
    <property type="entry name" value="Ras guanine-nucleotide exchange factors catalytic domain"/>
    <property type="match status" value="1"/>
</dbReference>
<evidence type="ECO:0008006" key="7">
    <source>
        <dbReference type="Google" id="ProtNLM"/>
    </source>
</evidence>
<dbReference type="InterPro" id="IPR023578">
    <property type="entry name" value="Ras_GEF_dom_sf"/>
</dbReference>
<dbReference type="Gene3D" id="1.20.900.10">
    <property type="entry name" value="Dbl homology (DH) domain"/>
    <property type="match status" value="1"/>
</dbReference>
<dbReference type="InterPro" id="IPR001849">
    <property type="entry name" value="PH_domain"/>
</dbReference>
<reference evidence="6" key="1">
    <citation type="submission" date="2017-05" db="UniProtKB">
        <authorList>
            <consortium name="EnsemblMetazoa"/>
        </authorList>
    </citation>
    <scope>IDENTIFICATION</scope>
</reference>
<accession>A0A1X7UMY8</accession>
<dbReference type="InterPro" id="IPR036941">
    <property type="entry name" value="Rcpt_L-dom_sf"/>
</dbReference>
<dbReference type="OrthoDB" id="6219513at2759"/>
<dbReference type="Gene3D" id="1.20.870.10">
    <property type="entry name" value="Son of sevenless (SoS) protein Chain: S domain 1"/>
    <property type="match status" value="1"/>
</dbReference>
<dbReference type="Pfam" id="PF01030">
    <property type="entry name" value="Recep_L_domain"/>
    <property type="match status" value="1"/>
</dbReference>
<dbReference type="Gene3D" id="2.10.220.10">
    <property type="entry name" value="Hormone Receptor, Insulin-like Growth Factor Receptor 1, Chain A, domain 2"/>
    <property type="match status" value="1"/>
</dbReference>
<comment type="subcellular location">
    <subcellularLocation>
        <location evidence="1">Cytoplasm</location>
    </subcellularLocation>
</comment>
<dbReference type="STRING" id="400682.A0A1X7UMY8"/>
<dbReference type="InterPro" id="IPR051480">
    <property type="entry name" value="Endocytic_GEF_Adapter"/>
</dbReference>
<evidence type="ECO:0000313" key="6">
    <source>
        <dbReference type="EnsemblMetazoa" id="Aqu2.1.29021_001"/>
    </source>
</evidence>
<dbReference type="InterPro" id="IPR036964">
    <property type="entry name" value="RASGEF_cat_dom_sf"/>
</dbReference>